<evidence type="ECO:0000313" key="2">
    <source>
        <dbReference type="EMBL" id="MBP2408815.1"/>
    </source>
</evidence>
<keyword evidence="3" id="KW-1185">Reference proteome</keyword>
<accession>A0ABS4YK02</accession>
<organism evidence="2 3">
    <name type="scientific">Brachybacterium fresconis</name>
    <dbReference type="NCBI Taxonomy" id="173363"/>
    <lineage>
        <taxon>Bacteria</taxon>
        <taxon>Bacillati</taxon>
        <taxon>Actinomycetota</taxon>
        <taxon>Actinomycetes</taxon>
        <taxon>Micrococcales</taxon>
        <taxon>Dermabacteraceae</taxon>
        <taxon>Brachybacterium</taxon>
    </lineage>
</organism>
<reference evidence="2 3" key="1">
    <citation type="submission" date="2021-03" db="EMBL/GenBank/DDBJ databases">
        <title>Sequencing the genomes of 1000 actinobacteria strains.</title>
        <authorList>
            <person name="Klenk H.-P."/>
        </authorList>
    </citation>
    <scope>NUCLEOTIDE SEQUENCE [LARGE SCALE GENOMIC DNA]</scope>
    <source>
        <strain evidence="2 3">DSM 14564</strain>
    </source>
</reference>
<gene>
    <name evidence="2" type="ORF">JOF44_001718</name>
</gene>
<feature type="domain" description="HTH cro/C1-type" evidence="1">
    <location>
        <begin position="15"/>
        <end position="79"/>
    </location>
</feature>
<dbReference type="Gene3D" id="1.10.260.40">
    <property type="entry name" value="lambda repressor-like DNA-binding domains"/>
    <property type="match status" value="1"/>
</dbReference>
<dbReference type="RefSeq" id="WP_209889819.1">
    <property type="nucleotide sequence ID" value="NZ_BAAAJV010000005.1"/>
</dbReference>
<dbReference type="PROSITE" id="PS50943">
    <property type="entry name" value="HTH_CROC1"/>
    <property type="match status" value="1"/>
</dbReference>
<protein>
    <submittedName>
        <fullName evidence="2">Transcriptional regulator with XRE-family HTH domain</fullName>
    </submittedName>
</protein>
<dbReference type="SUPFAM" id="SSF47413">
    <property type="entry name" value="lambda repressor-like DNA-binding domains"/>
    <property type="match status" value="1"/>
</dbReference>
<comment type="caution">
    <text evidence="2">The sequence shown here is derived from an EMBL/GenBank/DDBJ whole genome shotgun (WGS) entry which is preliminary data.</text>
</comment>
<dbReference type="Pfam" id="PF13560">
    <property type="entry name" value="HTH_31"/>
    <property type="match status" value="1"/>
</dbReference>
<dbReference type="Proteomes" id="UP000698222">
    <property type="component" value="Unassembled WGS sequence"/>
</dbReference>
<dbReference type="EMBL" id="JAGIOC010000001">
    <property type="protein sequence ID" value="MBP2408815.1"/>
    <property type="molecule type" value="Genomic_DNA"/>
</dbReference>
<proteinExistence type="predicted"/>
<dbReference type="CDD" id="cd00093">
    <property type="entry name" value="HTH_XRE"/>
    <property type="match status" value="1"/>
</dbReference>
<dbReference type="SMART" id="SM00530">
    <property type="entry name" value="HTH_XRE"/>
    <property type="match status" value="1"/>
</dbReference>
<evidence type="ECO:0000259" key="1">
    <source>
        <dbReference type="PROSITE" id="PS50943"/>
    </source>
</evidence>
<dbReference type="InterPro" id="IPR010982">
    <property type="entry name" value="Lambda_DNA-bd_dom_sf"/>
</dbReference>
<dbReference type="InterPro" id="IPR001387">
    <property type="entry name" value="Cro/C1-type_HTH"/>
</dbReference>
<evidence type="ECO:0000313" key="3">
    <source>
        <dbReference type="Proteomes" id="UP000698222"/>
    </source>
</evidence>
<sequence>MNWTNADARRLGATLRSLREQKVLTQEGLAYSAGLTKNSLQLLEAGRGSGRKDSTSPSNPRMATMTSLAGALDMSVSELLRKADL</sequence>
<name>A0ABS4YK02_9MICO</name>